<gene>
    <name evidence="1" type="ORF">PSTT_13322</name>
</gene>
<dbReference type="AlphaFoldDB" id="A0A2S4USC1"/>
<dbReference type="Pfam" id="PF13637">
    <property type="entry name" value="Ank_4"/>
    <property type="match status" value="1"/>
</dbReference>
<keyword evidence="2" id="KW-1185">Reference proteome</keyword>
<evidence type="ECO:0000313" key="1">
    <source>
        <dbReference type="EMBL" id="POW00128.1"/>
    </source>
</evidence>
<reference evidence="1" key="1">
    <citation type="submission" date="2017-12" db="EMBL/GenBank/DDBJ databases">
        <title>Gene loss provides genomic basis for host adaptation in cereal stripe rust fungi.</title>
        <authorList>
            <person name="Xia C."/>
        </authorList>
    </citation>
    <scope>NUCLEOTIDE SEQUENCE [LARGE SCALE GENOMIC DNA]</scope>
    <source>
        <strain evidence="1">93-210</strain>
    </source>
</reference>
<dbReference type="Gene3D" id="1.25.40.20">
    <property type="entry name" value="Ankyrin repeat-containing domain"/>
    <property type="match status" value="1"/>
</dbReference>
<dbReference type="EMBL" id="PKSL01000185">
    <property type="protein sequence ID" value="POW00128.1"/>
    <property type="molecule type" value="Genomic_DNA"/>
</dbReference>
<sequence length="57" mass="6591">MVDLLPVLQNNLQDLESSWTPLHRALYHGNLRFAKLLIDHSDSNLISIKDHEADRAR</sequence>
<evidence type="ECO:0000313" key="2">
    <source>
        <dbReference type="Proteomes" id="UP000239156"/>
    </source>
</evidence>
<dbReference type="InterPro" id="IPR002110">
    <property type="entry name" value="Ankyrin_rpt"/>
</dbReference>
<dbReference type="InterPro" id="IPR036770">
    <property type="entry name" value="Ankyrin_rpt-contain_sf"/>
</dbReference>
<organism evidence="1 2">
    <name type="scientific">Puccinia striiformis</name>
    <dbReference type="NCBI Taxonomy" id="27350"/>
    <lineage>
        <taxon>Eukaryota</taxon>
        <taxon>Fungi</taxon>
        <taxon>Dikarya</taxon>
        <taxon>Basidiomycota</taxon>
        <taxon>Pucciniomycotina</taxon>
        <taxon>Pucciniomycetes</taxon>
        <taxon>Pucciniales</taxon>
        <taxon>Pucciniaceae</taxon>
        <taxon>Puccinia</taxon>
    </lineage>
</organism>
<accession>A0A2S4USC1</accession>
<protein>
    <submittedName>
        <fullName evidence="1">Uncharacterized protein</fullName>
    </submittedName>
</protein>
<dbReference type="Proteomes" id="UP000239156">
    <property type="component" value="Unassembled WGS sequence"/>
</dbReference>
<dbReference type="SUPFAM" id="SSF48403">
    <property type="entry name" value="Ankyrin repeat"/>
    <property type="match status" value="1"/>
</dbReference>
<comment type="caution">
    <text evidence="1">The sequence shown here is derived from an EMBL/GenBank/DDBJ whole genome shotgun (WGS) entry which is preliminary data.</text>
</comment>
<name>A0A2S4USC1_9BASI</name>
<proteinExistence type="predicted"/>
<dbReference type="VEuPathDB" id="FungiDB:PSTT_13322"/>